<proteinExistence type="predicted"/>
<reference evidence="2 3" key="1">
    <citation type="journal article" date="2023" name="Plants (Basel)">
        <title>Bridging the Gap: Combining Genomics and Transcriptomics Approaches to Understand Stylosanthes scabra, an Orphan Legume from the Brazilian Caatinga.</title>
        <authorList>
            <person name="Ferreira-Neto J.R.C."/>
            <person name="da Silva M.D."/>
            <person name="Binneck E."/>
            <person name="de Melo N.F."/>
            <person name="da Silva R.H."/>
            <person name="de Melo A.L.T.M."/>
            <person name="Pandolfi V."/>
            <person name="Bustamante F.O."/>
            <person name="Brasileiro-Vidal A.C."/>
            <person name="Benko-Iseppon A.M."/>
        </authorList>
    </citation>
    <scope>NUCLEOTIDE SEQUENCE [LARGE SCALE GENOMIC DNA]</scope>
    <source>
        <tissue evidence="2">Leaves</tissue>
    </source>
</reference>
<keyword evidence="3" id="KW-1185">Reference proteome</keyword>
<evidence type="ECO:0008006" key="4">
    <source>
        <dbReference type="Google" id="ProtNLM"/>
    </source>
</evidence>
<sequence>MESDGGAGSSRRSDRSSSSTQGVYLPKPGEERDGVAPKCWCGMYAILYLSRIERNPNRLFFGCPFFRFFVWLDRYTAKLLHGATIENCGEEGEELNVHSSRM</sequence>
<evidence type="ECO:0000256" key="1">
    <source>
        <dbReference type="SAM" id="MobiDB-lite"/>
    </source>
</evidence>
<evidence type="ECO:0000313" key="3">
    <source>
        <dbReference type="Proteomes" id="UP001341840"/>
    </source>
</evidence>
<feature type="region of interest" description="Disordered" evidence="1">
    <location>
        <begin position="1"/>
        <end position="32"/>
    </location>
</feature>
<dbReference type="EMBL" id="JASCZI010211750">
    <property type="protein sequence ID" value="MED6196421.1"/>
    <property type="molecule type" value="Genomic_DNA"/>
</dbReference>
<dbReference type="Proteomes" id="UP001341840">
    <property type="component" value="Unassembled WGS sequence"/>
</dbReference>
<organism evidence="2 3">
    <name type="scientific">Stylosanthes scabra</name>
    <dbReference type="NCBI Taxonomy" id="79078"/>
    <lineage>
        <taxon>Eukaryota</taxon>
        <taxon>Viridiplantae</taxon>
        <taxon>Streptophyta</taxon>
        <taxon>Embryophyta</taxon>
        <taxon>Tracheophyta</taxon>
        <taxon>Spermatophyta</taxon>
        <taxon>Magnoliopsida</taxon>
        <taxon>eudicotyledons</taxon>
        <taxon>Gunneridae</taxon>
        <taxon>Pentapetalae</taxon>
        <taxon>rosids</taxon>
        <taxon>fabids</taxon>
        <taxon>Fabales</taxon>
        <taxon>Fabaceae</taxon>
        <taxon>Papilionoideae</taxon>
        <taxon>50 kb inversion clade</taxon>
        <taxon>dalbergioids sensu lato</taxon>
        <taxon>Dalbergieae</taxon>
        <taxon>Pterocarpus clade</taxon>
        <taxon>Stylosanthes</taxon>
    </lineage>
</organism>
<accession>A0ABU6XGX9</accession>
<protein>
    <recommendedName>
        <fullName evidence="4">Zinc finger GRF-type domain-containing protein</fullName>
    </recommendedName>
</protein>
<comment type="caution">
    <text evidence="2">The sequence shown here is derived from an EMBL/GenBank/DDBJ whole genome shotgun (WGS) entry which is preliminary data.</text>
</comment>
<evidence type="ECO:0000313" key="2">
    <source>
        <dbReference type="EMBL" id="MED6196421.1"/>
    </source>
</evidence>
<name>A0ABU6XGX9_9FABA</name>
<gene>
    <name evidence="2" type="ORF">PIB30_047304</name>
</gene>